<dbReference type="InterPro" id="IPR017438">
    <property type="entry name" value="ATP-NAD_kinase_N"/>
</dbReference>
<accession>A0A2H0W0J5</accession>
<feature type="domain" description="DAGKc" evidence="1">
    <location>
        <begin position="45"/>
        <end position="126"/>
    </location>
</feature>
<dbReference type="SUPFAM" id="SSF111331">
    <property type="entry name" value="NAD kinase/diacylglycerol kinase-like"/>
    <property type="match status" value="1"/>
</dbReference>
<dbReference type="InterPro" id="IPR001206">
    <property type="entry name" value="Diacylglycerol_kinase_cat_dom"/>
</dbReference>
<comment type="caution">
    <text evidence="2">The sequence shown here is derived from an EMBL/GenBank/DDBJ whole genome shotgun (WGS) entry which is preliminary data.</text>
</comment>
<dbReference type="Pfam" id="PF00781">
    <property type="entry name" value="DAGK_cat"/>
    <property type="match status" value="1"/>
</dbReference>
<organism evidence="2 3">
    <name type="scientific">Candidatus Buchananbacteria bacterium CG10_big_fil_rev_8_21_14_0_10_42_9</name>
    <dbReference type="NCBI Taxonomy" id="1974526"/>
    <lineage>
        <taxon>Bacteria</taxon>
        <taxon>Candidatus Buchananiibacteriota</taxon>
    </lineage>
</organism>
<sequence>MYLYLYDSLLSEKKYQRQLIKMEMQLTDLGIGGKISRLSPLKNLKQLIEEEVRVGVKTVVAVGNDKTLFQVINAIVGRPVVLGIVPFGPNNTIAHDLGINSVEDATKTISTRIIQKIDLGKINNDYFVSQATISDGQAVIEFDDKFAVSTEHAGSKINVCNLRPAHVAAGQNHFNPQDGYLDLLVETASRKGMFRTEFAKSIFPFKRIFIRGPKTASITADGGKIFKTPVKIEAAPQKIKMIVSKKRDF</sequence>
<evidence type="ECO:0000313" key="2">
    <source>
        <dbReference type="EMBL" id="PIS04836.1"/>
    </source>
</evidence>
<name>A0A2H0W0J5_9BACT</name>
<reference evidence="3" key="1">
    <citation type="submission" date="2017-09" db="EMBL/GenBank/DDBJ databases">
        <title>Depth-based differentiation of microbial function through sediment-hosted aquifers and enrichment of novel symbionts in the deep terrestrial subsurface.</title>
        <authorList>
            <person name="Probst A.J."/>
            <person name="Ladd B."/>
            <person name="Jarett J.K."/>
            <person name="Geller-Mcgrath D.E."/>
            <person name="Sieber C.M.K."/>
            <person name="Emerson J.B."/>
            <person name="Anantharaman K."/>
            <person name="Thomas B.C."/>
            <person name="Malmstrom R."/>
            <person name="Stieglmeier M."/>
            <person name="Klingl A."/>
            <person name="Woyke T."/>
            <person name="Ryan C.M."/>
            <person name="Banfield J.F."/>
        </authorList>
    </citation>
    <scope>NUCLEOTIDE SEQUENCE [LARGE SCALE GENOMIC DNA]</scope>
</reference>
<dbReference type="PROSITE" id="PS50146">
    <property type="entry name" value="DAGK"/>
    <property type="match status" value="1"/>
</dbReference>
<gene>
    <name evidence="2" type="ORF">COT81_04230</name>
</gene>
<evidence type="ECO:0000259" key="1">
    <source>
        <dbReference type="PROSITE" id="PS50146"/>
    </source>
</evidence>
<dbReference type="InterPro" id="IPR016064">
    <property type="entry name" value="NAD/diacylglycerol_kinase_sf"/>
</dbReference>
<protein>
    <recommendedName>
        <fullName evidence="1">DAGKc domain-containing protein</fullName>
    </recommendedName>
</protein>
<dbReference type="Proteomes" id="UP000230935">
    <property type="component" value="Unassembled WGS sequence"/>
</dbReference>
<dbReference type="AlphaFoldDB" id="A0A2H0W0J5"/>
<dbReference type="EMBL" id="PEZZ01000034">
    <property type="protein sequence ID" value="PIS04836.1"/>
    <property type="molecule type" value="Genomic_DNA"/>
</dbReference>
<evidence type="ECO:0000313" key="3">
    <source>
        <dbReference type="Proteomes" id="UP000230935"/>
    </source>
</evidence>
<proteinExistence type="predicted"/>
<dbReference type="GO" id="GO:0016301">
    <property type="term" value="F:kinase activity"/>
    <property type="evidence" value="ECO:0007669"/>
    <property type="project" value="InterPro"/>
</dbReference>
<dbReference type="Gene3D" id="3.40.50.10330">
    <property type="entry name" value="Probable inorganic polyphosphate/atp-NAD kinase, domain 1"/>
    <property type="match status" value="1"/>
</dbReference>